<protein>
    <submittedName>
        <fullName evidence="1">Uncharacterized protein</fullName>
    </submittedName>
</protein>
<reference evidence="1" key="1">
    <citation type="submission" date="2020-02" db="EMBL/GenBank/DDBJ databases">
        <authorList>
            <person name="Scholz U."/>
            <person name="Mascher M."/>
            <person name="Fiebig A."/>
        </authorList>
    </citation>
    <scope>NUCLEOTIDE SEQUENCE</scope>
</reference>
<dbReference type="AlphaFoldDB" id="A0A7I8L3J4"/>
<evidence type="ECO:0000313" key="1">
    <source>
        <dbReference type="EMBL" id="CAA7404597.1"/>
    </source>
</evidence>
<evidence type="ECO:0000313" key="2">
    <source>
        <dbReference type="Proteomes" id="UP000663760"/>
    </source>
</evidence>
<organism evidence="1 2">
    <name type="scientific">Spirodela intermedia</name>
    <name type="common">Intermediate duckweed</name>
    <dbReference type="NCBI Taxonomy" id="51605"/>
    <lineage>
        <taxon>Eukaryota</taxon>
        <taxon>Viridiplantae</taxon>
        <taxon>Streptophyta</taxon>
        <taxon>Embryophyta</taxon>
        <taxon>Tracheophyta</taxon>
        <taxon>Spermatophyta</taxon>
        <taxon>Magnoliopsida</taxon>
        <taxon>Liliopsida</taxon>
        <taxon>Araceae</taxon>
        <taxon>Lemnoideae</taxon>
        <taxon>Spirodela</taxon>
    </lineage>
</organism>
<keyword evidence="2" id="KW-1185">Reference proteome</keyword>
<dbReference type="EMBL" id="LR746274">
    <property type="protein sequence ID" value="CAA7404597.1"/>
    <property type="molecule type" value="Genomic_DNA"/>
</dbReference>
<accession>A0A7I8L3J4</accession>
<gene>
    <name evidence="1" type="ORF">SI8410_11015275</name>
</gene>
<sequence>MVRRWRRSWVLFSGDHQHTTDTFQTAASPSPHVRWTSFIWSTALQTPQQDQSKLATQMFPAYVFHSIDGDLGGEVLGDGVDLAGGVAEVLVPFFTELPELG</sequence>
<name>A0A7I8L3J4_SPIIN</name>
<proteinExistence type="predicted"/>
<dbReference type="Proteomes" id="UP000663760">
    <property type="component" value="Chromosome 11"/>
</dbReference>